<feature type="chain" id="PRO_5012281851" description="Sporulation lipoprotein YhcN/YlaJ (Spore_YhcN_YlaJ)" evidence="1">
    <location>
        <begin position="25"/>
        <end position="158"/>
    </location>
</feature>
<dbReference type="AlphaFoldDB" id="A0A1X7LZV0"/>
<dbReference type="EMBL" id="FXAZ01000010">
    <property type="protein sequence ID" value="SMG58629.1"/>
    <property type="molecule type" value="Genomic_DNA"/>
</dbReference>
<keyword evidence="3" id="KW-1185">Reference proteome</keyword>
<evidence type="ECO:0000313" key="3">
    <source>
        <dbReference type="Proteomes" id="UP000193834"/>
    </source>
</evidence>
<proteinExistence type="predicted"/>
<evidence type="ECO:0000313" key="2">
    <source>
        <dbReference type="EMBL" id="SMG58629.1"/>
    </source>
</evidence>
<evidence type="ECO:0008006" key="4">
    <source>
        <dbReference type="Google" id="ProtNLM"/>
    </source>
</evidence>
<name>A0A1X7LZV0_9BACL</name>
<dbReference type="Proteomes" id="UP000193834">
    <property type="component" value="Unassembled WGS sequence"/>
</dbReference>
<reference evidence="2 3" key="1">
    <citation type="submission" date="2017-04" db="EMBL/GenBank/DDBJ databases">
        <authorList>
            <person name="Afonso C.L."/>
            <person name="Miller P.J."/>
            <person name="Scott M.A."/>
            <person name="Spackman E."/>
            <person name="Goraichik I."/>
            <person name="Dimitrov K.M."/>
            <person name="Suarez D.L."/>
            <person name="Swayne D.E."/>
        </authorList>
    </citation>
    <scope>NUCLEOTIDE SEQUENCE [LARGE SCALE GENOMIC DNA]</scope>
    <source>
        <strain evidence="2 3">11</strain>
    </source>
</reference>
<feature type="signal peptide" evidence="1">
    <location>
        <begin position="1"/>
        <end position="24"/>
    </location>
</feature>
<accession>A0A1X7LZV0</accession>
<evidence type="ECO:0000256" key="1">
    <source>
        <dbReference type="SAM" id="SignalP"/>
    </source>
</evidence>
<dbReference type="STRING" id="1852522.SAMN06295960_4747"/>
<sequence length="158" mass="17583">MRLRRYGVGALVSLSVLLSLMACSSSSDKPAGQGYNAVAAIESSHSEESWDAIEPIEIKDLQTGAAAMIQAVKDYKQAVESEDQESAAALAREIVGLWKAMEAKVKTMDRVLHQELTSDIVLLLAETSTKPWDRDRLIQLDYKLYQSFRDVKQKIQHS</sequence>
<protein>
    <recommendedName>
        <fullName evidence="4">Sporulation lipoprotein YhcN/YlaJ (Spore_YhcN_YlaJ)</fullName>
    </recommendedName>
</protein>
<keyword evidence="1" id="KW-0732">Signal</keyword>
<organism evidence="2 3">
    <name type="scientific">Paenibacillus aquistagni</name>
    <dbReference type="NCBI Taxonomy" id="1852522"/>
    <lineage>
        <taxon>Bacteria</taxon>
        <taxon>Bacillati</taxon>
        <taxon>Bacillota</taxon>
        <taxon>Bacilli</taxon>
        <taxon>Bacillales</taxon>
        <taxon>Paenibacillaceae</taxon>
        <taxon>Paenibacillus</taxon>
    </lineage>
</organism>
<dbReference type="PROSITE" id="PS51257">
    <property type="entry name" value="PROKAR_LIPOPROTEIN"/>
    <property type="match status" value="1"/>
</dbReference>
<gene>
    <name evidence="2" type="ORF">SAMN06295960_4747</name>
</gene>